<keyword evidence="4" id="KW-1185">Reference proteome</keyword>
<dbReference type="EMBL" id="CP144696">
    <property type="protein sequence ID" value="WVZ12781.1"/>
    <property type="molecule type" value="Genomic_DNA"/>
</dbReference>
<keyword evidence="2" id="KW-1133">Transmembrane helix</keyword>
<proteinExistence type="predicted"/>
<evidence type="ECO:0000256" key="2">
    <source>
        <dbReference type="SAM" id="Phobius"/>
    </source>
</evidence>
<reference evidence="3 4" key="1">
    <citation type="journal article" date="2023" name="Life. Sci Alliance">
        <title>Evolutionary insights into 3D genome organization and epigenetic landscape of Vigna mungo.</title>
        <authorList>
            <person name="Junaid A."/>
            <person name="Singh B."/>
            <person name="Bhatia S."/>
        </authorList>
    </citation>
    <scope>NUCLEOTIDE SEQUENCE [LARGE SCALE GENOMIC DNA]</scope>
    <source>
        <strain evidence="3">Urdbean</strain>
    </source>
</reference>
<feature type="region of interest" description="Disordered" evidence="1">
    <location>
        <begin position="42"/>
        <end position="78"/>
    </location>
</feature>
<keyword evidence="2" id="KW-0812">Transmembrane</keyword>
<evidence type="ECO:0000313" key="3">
    <source>
        <dbReference type="EMBL" id="WVZ12781.1"/>
    </source>
</evidence>
<accession>A0AAQ3S1Z0</accession>
<name>A0AAQ3S1Z0_VIGMU</name>
<evidence type="ECO:0000256" key="1">
    <source>
        <dbReference type="SAM" id="MobiDB-lite"/>
    </source>
</evidence>
<dbReference type="Proteomes" id="UP001374535">
    <property type="component" value="Chromosome 5"/>
</dbReference>
<feature type="compositionally biased region" description="Basic and acidic residues" evidence="1">
    <location>
        <begin position="56"/>
        <end position="67"/>
    </location>
</feature>
<protein>
    <submittedName>
        <fullName evidence="3">Uncharacterized protein</fullName>
    </submittedName>
</protein>
<feature type="compositionally biased region" description="Basic and acidic residues" evidence="1">
    <location>
        <begin position="102"/>
        <end position="129"/>
    </location>
</feature>
<evidence type="ECO:0000313" key="4">
    <source>
        <dbReference type="Proteomes" id="UP001374535"/>
    </source>
</evidence>
<feature type="transmembrane region" description="Helical" evidence="2">
    <location>
        <begin position="155"/>
        <end position="175"/>
    </location>
</feature>
<sequence length="178" mass="19152">VQRGEDGPNEAGQDPRACRVELRRDEVEEHAFRARGVAENRVDGGDGAAEIAGVEGHGDVDQRRVARGDSGVGRGNGAARPISVPRCLGVVEEGAVVFGGRKRADSEAEERGKEEAENERRNDGSEAKGKHWSNGSVAKRVLDGRKRKGVKEKTALLEFLGMFLSSAFFFLSFSVGAF</sequence>
<organism evidence="3 4">
    <name type="scientific">Vigna mungo</name>
    <name type="common">Black gram</name>
    <name type="synonym">Phaseolus mungo</name>
    <dbReference type="NCBI Taxonomy" id="3915"/>
    <lineage>
        <taxon>Eukaryota</taxon>
        <taxon>Viridiplantae</taxon>
        <taxon>Streptophyta</taxon>
        <taxon>Embryophyta</taxon>
        <taxon>Tracheophyta</taxon>
        <taxon>Spermatophyta</taxon>
        <taxon>Magnoliopsida</taxon>
        <taxon>eudicotyledons</taxon>
        <taxon>Gunneridae</taxon>
        <taxon>Pentapetalae</taxon>
        <taxon>rosids</taxon>
        <taxon>fabids</taxon>
        <taxon>Fabales</taxon>
        <taxon>Fabaceae</taxon>
        <taxon>Papilionoideae</taxon>
        <taxon>50 kb inversion clade</taxon>
        <taxon>NPAAA clade</taxon>
        <taxon>indigoferoid/millettioid clade</taxon>
        <taxon>Phaseoleae</taxon>
        <taxon>Vigna</taxon>
    </lineage>
</organism>
<dbReference type="AlphaFoldDB" id="A0AAQ3S1Z0"/>
<feature type="region of interest" description="Disordered" evidence="1">
    <location>
        <begin position="101"/>
        <end position="144"/>
    </location>
</feature>
<keyword evidence="2" id="KW-0472">Membrane</keyword>
<gene>
    <name evidence="3" type="ORF">V8G54_017311</name>
</gene>
<feature type="non-terminal residue" evidence="3">
    <location>
        <position position="1"/>
    </location>
</feature>